<evidence type="ECO:0000313" key="3">
    <source>
        <dbReference type="EMBL" id="ROR29159.1"/>
    </source>
</evidence>
<dbReference type="OrthoDB" id="9801806at2"/>
<dbReference type="Pfam" id="PF13635">
    <property type="entry name" value="DUF4143"/>
    <property type="match status" value="1"/>
</dbReference>
<dbReference type="Pfam" id="PF13173">
    <property type="entry name" value="AAA_14"/>
    <property type="match status" value="1"/>
</dbReference>
<dbReference type="InterPro" id="IPR025420">
    <property type="entry name" value="DUF4143"/>
</dbReference>
<gene>
    <name evidence="3" type="ORF">EDD66_10394</name>
</gene>
<feature type="domain" description="AAA" evidence="1">
    <location>
        <begin position="22"/>
        <end position="153"/>
    </location>
</feature>
<dbReference type="AlphaFoldDB" id="A0A3N1XR67"/>
<evidence type="ECO:0000313" key="4">
    <source>
        <dbReference type="Proteomes" id="UP000273083"/>
    </source>
</evidence>
<dbReference type="PANTHER" id="PTHR33295">
    <property type="entry name" value="ATPASE"/>
    <property type="match status" value="1"/>
</dbReference>
<sequence>MKRKLIDKLIEWKDKGKDSRLKPVLITGSRGVGKTYLSFDFGKSFFKDIIYINFERDSKLAALFHEKDPDGILDNISEYFQKPVSKDTTILILDEIGICDHAIQFIVQLKDRKVPVNIIATSSKPLEYIEYGQELKKCVEQLILYPFDFEEYLWATGYEWYSDIIREHYISNKKIPDIVHKELLDIFEQYLIVGGMPRAINEYINTEAFINISEQHNSILEGFYSDAENLMNENLHIKVKNIFATMDMQISKKNKKFQYKLIRKGATKNLYMDGIDFMNASNMTIKVQKIDSDQFKLYLCDVGLQLSMIKKGSIKTDQLEARKGLIENYIAQNLISGHREIYFWESNAQAKIDFIIKDCLNVMPIEVSTDNNTRSKSLSIIKNTYDIQKSIKISTNNFDLKNNIKYVPLYAVFCINENI</sequence>
<comment type="caution">
    <text evidence="3">The sequence shown here is derived from an EMBL/GenBank/DDBJ whole genome shotgun (WGS) entry which is preliminary data.</text>
</comment>
<protein>
    <recommendedName>
        <fullName evidence="5">AAA domain-containing protein</fullName>
    </recommendedName>
</protein>
<name>A0A3N1XR67_9FIRM</name>
<dbReference type="EMBL" id="RJVG01000003">
    <property type="protein sequence ID" value="ROR29159.1"/>
    <property type="molecule type" value="Genomic_DNA"/>
</dbReference>
<proteinExistence type="predicted"/>
<dbReference type="SUPFAM" id="SSF52540">
    <property type="entry name" value="P-loop containing nucleoside triphosphate hydrolases"/>
    <property type="match status" value="1"/>
</dbReference>
<evidence type="ECO:0008006" key="5">
    <source>
        <dbReference type="Google" id="ProtNLM"/>
    </source>
</evidence>
<dbReference type="InterPro" id="IPR027417">
    <property type="entry name" value="P-loop_NTPase"/>
</dbReference>
<accession>A0A3N1XR67</accession>
<evidence type="ECO:0000259" key="2">
    <source>
        <dbReference type="Pfam" id="PF13635"/>
    </source>
</evidence>
<dbReference type="RefSeq" id="WP_123608618.1">
    <property type="nucleotide sequence ID" value="NZ_RJVG01000003.1"/>
</dbReference>
<organism evidence="3 4">
    <name type="scientific">Mobilisporobacter senegalensis</name>
    <dbReference type="NCBI Taxonomy" id="1329262"/>
    <lineage>
        <taxon>Bacteria</taxon>
        <taxon>Bacillati</taxon>
        <taxon>Bacillota</taxon>
        <taxon>Clostridia</taxon>
        <taxon>Lachnospirales</taxon>
        <taxon>Lachnospiraceae</taxon>
        <taxon>Mobilisporobacter</taxon>
    </lineage>
</organism>
<evidence type="ECO:0000259" key="1">
    <source>
        <dbReference type="Pfam" id="PF13173"/>
    </source>
</evidence>
<keyword evidence="4" id="KW-1185">Reference proteome</keyword>
<dbReference type="PANTHER" id="PTHR33295:SF7">
    <property type="entry name" value="ATPASE"/>
    <property type="match status" value="1"/>
</dbReference>
<dbReference type="InterPro" id="IPR041682">
    <property type="entry name" value="AAA_14"/>
</dbReference>
<reference evidence="3 4" key="1">
    <citation type="submission" date="2018-11" db="EMBL/GenBank/DDBJ databases">
        <title>Genomic Encyclopedia of Type Strains, Phase IV (KMG-IV): sequencing the most valuable type-strain genomes for metagenomic binning, comparative biology and taxonomic classification.</title>
        <authorList>
            <person name="Goeker M."/>
        </authorList>
    </citation>
    <scope>NUCLEOTIDE SEQUENCE [LARGE SCALE GENOMIC DNA]</scope>
    <source>
        <strain evidence="3 4">DSM 26537</strain>
    </source>
</reference>
<dbReference type="Proteomes" id="UP000273083">
    <property type="component" value="Unassembled WGS sequence"/>
</dbReference>
<dbReference type="Gene3D" id="3.40.50.300">
    <property type="entry name" value="P-loop containing nucleotide triphosphate hydrolases"/>
    <property type="match status" value="1"/>
</dbReference>
<feature type="domain" description="DUF4143" evidence="2">
    <location>
        <begin position="255"/>
        <end position="368"/>
    </location>
</feature>